<proteinExistence type="predicted"/>
<dbReference type="EMBL" id="NFZX01000055">
    <property type="protein sequence ID" value="RFA32741.1"/>
    <property type="molecule type" value="Genomic_DNA"/>
</dbReference>
<dbReference type="Gene3D" id="1.10.3540.10">
    <property type="entry name" value="uncharacterized protein from magnetospirillum magneticum domain"/>
    <property type="match status" value="1"/>
</dbReference>
<sequence length="202" mass="23606">MTKELEYSATLTGASFLLYEFKKVTSLYLNGLSENEIKEKVIEKNLFDYKYPSSIKRALPSVMRRVKVIDYQLAEMILHESIETAKTINLYTIMKTDKLFFEFMDEVIKDKLQLSDFLLEKKDLNMFFESKAEQDTKVSGWTEKTLIKLKQVYIKLLFESGILTDKKSGTIKRLLIDEDLRNHLRHIGDIAYLKAMGDDEGY</sequence>
<name>A0A3E0WKR9_9BACI</name>
<dbReference type="Pfam" id="PF08849">
    <property type="entry name" value="BrxA"/>
    <property type="match status" value="1"/>
</dbReference>
<gene>
    <name evidence="1" type="ORF">CAI16_17205</name>
</gene>
<organism evidence="1 2">
    <name type="scientific">Virgibacillus dokdonensis</name>
    <dbReference type="NCBI Taxonomy" id="302167"/>
    <lineage>
        <taxon>Bacteria</taxon>
        <taxon>Bacillati</taxon>
        <taxon>Bacillota</taxon>
        <taxon>Bacilli</taxon>
        <taxon>Bacillales</taxon>
        <taxon>Bacillaceae</taxon>
        <taxon>Virgibacillus</taxon>
    </lineage>
</organism>
<comment type="caution">
    <text evidence="1">The sequence shown here is derived from an EMBL/GenBank/DDBJ whole genome shotgun (WGS) entry which is preliminary data.</text>
</comment>
<evidence type="ECO:0000313" key="2">
    <source>
        <dbReference type="Proteomes" id="UP000256488"/>
    </source>
</evidence>
<dbReference type="Proteomes" id="UP000256488">
    <property type="component" value="Unassembled WGS sequence"/>
</dbReference>
<accession>A0A3E0WKR9</accession>
<dbReference type="InterPro" id="IPR023137">
    <property type="entry name" value="BrxA_sf"/>
</dbReference>
<evidence type="ECO:0000313" key="1">
    <source>
        <dbReference type="EMBL" id="RFA32741.1"/>
    </source>
</evidence>
<dbReference type="InterPro" id="IPR014948">
    <property type="entry name" value="BrxA"/>
</dbReference>
<dbReference type="AlphaFoldDB" id="A0A3E0WKR9"/>
<evidence type="ECO:0008006" key="3">
    <source>
        <dbReference type="Google" id="ProtNLM"/>
    </source>
</evidence>
<protein>
    <recommendedName>
        <fullName evidence="3">Inner membrane protein</fullName>
    </recommendedName>
</protein>
<reference evidence="1 2" key="1">
    <citation type="submission" date="2017-05" db="EMBL/GenBank/DDBJ databases">
        <title>Virgibacillus sp. AK90 isolated from a saltern of Kakinada, India.</title>
        <authorList>
            <person name="Gupta V."/>
            <person name="Sidhu C."/>
            <person name="Korpole S."/>
            <person name="Pinnaka A.K."/>
        </authorList>
    </citation>
    <scope>NUCLEOTIDE SEQUENCE [LARGE SCALE GENOMIC DNA]</scope>
    <source>
        <strain evidence="1 2">AK90</strain>
    </source>
</reference>